<dbReference type="EMBL" id="JABFRW010000023">
    <property type="protein sequence ID" value="NOT32996.1"/>
    <property type="molecule type" value="Genomic_DNA"/>
</dbReference>
<dbReference type="GO" id="GO:0006310">
    <property type="term" value="P:DNA recombination"/>
    <property type="evidence" value="ECO:0007669"/>
    <property type="project" value="UniProtKB-KW"/>
</dbReference>
<protein>
    <submittedName>
        <fullName evidence="4">Tyrosine-type recombinase/integrase</fullName>
    </submittedName>
</protein>
<dbReference type="PROSITE" id="PS51898">
    <property type="entry name" value="TYR_RECOMBINASE"/>
    <property type="match status" value="1"/>
</dbReference>
<evidence type="ECO:0000259" key="3">
    <source>
        <dbReference type="PROSITE" id="PS51898"/>
    </source>
</evidence>
<dbReference type="PANTHER" id="PTHR30349:SF64">
    <property type="entry name" value="PROPHAGE INTEGRASE INTD-RELATED"/>
    <property type="match status" value="1"/>
</dbReference>
<gene>
    <name evidence="4" type="ORF">HOP12_02375</name>
</gene>
<dbReference type="PANTHER" id="PTHR30349">
    <property type="entry name" value="PHAGE INTEGRASE-RELATED"/>
    <property type="match status" value="1"/>
</dbReference>
<dbReference type="InterPro" id="IPR011010">
    <property type="entry name" value="DNA_brk_join_enz"/>
</dbReference>
<dbReference type="InterPro" id="IPR013762">
    <property type="entry name" value="Integrase-like_cat_sf"/>
</dbReference>
<proteinExistence type="predicted"/>
<dbReference type="InterPro" id="IPR002104">
    <property type="entry name" value="Integrase_catalytic"/>
</dbReference>
<evidence type="ECO:0000313" key="4">
    <source>
        <dbReference type="EMBL" id="NOT32996.1"/>
    </source>
</evidence>
<dbReference type="Proteomes" id="UP000580839">
    <property type="component" value="Unassembled WGS sequence"/>
</dbReference>
<dbReference type="InterPro" id="IPR050090">
    <property type="entry name" value="Tyrosine_recombinase_XerCD"/>
</dbReference>
<dbReference type="Gene3D" id="1.10.443.10">
    <property type="entry name" value="Intergrase catalytic core"/>
    <property type="match status" value="1"/>
</dbReference>
<name>A0A849SEY2_UNCEI</name>
<accession>A0A849SEY2</accession>
<dbReference type="Pfam" id="PF00589">
    <property type="entry name" value="Phage_integrase"/>
    <property type="match status" value="1"/>
</dbReference>
<comment type="caution">
    <text evidence="4">The sequence shown here is derived from an EMBL/GenBank/DDBJ whole genome shotgun (WGS) entry which is preliminary data.</text>
</comment>
<feature type="domain" description="Tyr recombinase" evidence="3">
    <location>
        <begin position="36"/>
        <end position="215"/>
    </location>
</feature>
<dbReference type="GO" id="GO:0003677">
    <property type="term" value="F:DNA binding"/>
    <property type="evidence" value="ECO:0007669"/>
    <property type="project" value="InterPro"/>
</dbReference>
<reference evidence="4 5" key="1">
    <citation type="submission" date="2020-04" db="EMBL/GenBank/DDBJ databases">
        <title>Metagenomic profiling of ammonia- and methane-oxidizing microorganisms in a Dutch drinking water treatment plant.</title>
        <authorList>
            <person name="Poghosyan L."/>
            <person name="Leucker S."/>
        </authorList>
    </citation>
    <scope>NUCLEOTIDE SEQUENCE [LARGE SCALE GENOMIC DNA]</scope>
    <source>
        <strain evidence="4">S-RSF-IL-03</strain>
    </source>
</reference>
<organism evidence="4 5">
    <name type="scientific">Eiseniibacteriota bacterium</name>
    <dbReference type="NCBI Taxonomy" id="2212470"/>
    <lineage>
        <taxon>Bacteria</taxon>
        <taxon>Candidatus Eiseniibacteriota</taxon>
    </lineage>
</organism>
<sequence length="227" mass="25951">MRGRQNSIIRLPAGRPRSRQRPDRASARPPTGGKDRLPRYLTQDELGRFRRAVVVAGRSRDVALFGLMYRFGLRASEATLLLLEDLDLSRSRIRIRRAKGGDAKEYPLPRDLVPAIRRYLRKREDKGSFLFTGRESNNQHGLRVLAVQRWFKKYAADAHLSPAIASHSLRHSIAVHSLEEGFGLEYVADLLGHTSIRSTAIYAKVTTPAREEMMRRLDRSRHVVSWS</sequence>
<evidence type="ECO:0000313" key="5">
    <source>
        <dbReference type="Proteomes" id="UP000580839"/>
    </source>
</evidence>
<dbReference type="GO" id="GO:0015074">
    <property type="term" value="P:DNA integration"/>
    <property type="evidence" value="ECO:0007669"/>
    <property type="project" value="InterPro"/>
</dbReference>
<evidence type="ECO:0000256" key="1">
    <source>
        <dbReference type="ARBA" id="ARBA00023172"/>
    </source>
</evidence>
<dbReference type="SUPFAM" id="SSF56349">
    <property type="entry name" value="DNA breaking-rejoining enzymes"/>
    <property type="match status" value="1"/>
</dbReference>
<feature type="region of interest" description="Disordered" evidence="2">
    <location>
        <begin position="1"/>
        <end position="38"/>
    </location>
</feature>
<evidence type="ECO:0000256" key="2">
    <source>
        <dbReference type="SAM" id="MobiDB-lite"/>
    </source>
</evidence>
<dbReference type="AlphaFoldDB" id="A0A849SEY2"/>
<keyword evidence="1" id="KW-0233">DNA recombination</keyword>